<dbReference type="InterPro" id="IPR003593">
    <property type="entry name" value="AAA+_ATPase"/>
</dbReference>
<dbReference type="InterPro" id="IPR027417">
    <property type="entry name" value="P-loop_NTPase"/>
</dbReference>
<comment type="caution">
    <text evidence="12">The sequence shown here is derived from an EMBL/GenBank/DDBJ whole genome shotgun (WGS) entry which is preliminary data.</text>
</comment>
<dbReference type="SUPFAM" id="SSF52540">
    <property type="entry name" value="P-loop containing nucleoside triphosphate hydrolases"/>
    <property type="match status" value="1"/>
</dbReference>
<protein>
    <recommendedName>
        <fullName evidence="14">ABC transporter ATP-binding protein</fullName>
    </recommendedName>
</protein>
<dbReference type="SUPFAM" id="SSF90123">
    <property type="entry name" value="ABC transporter transmembrane region"/>
    <property type="match status" value="1"/>
</dbReference>
<dbReference type="PATRIC" id="fig|1217988.3.peg.2568"/>
<dbReference type="EMBL" id="APPQ01000029">
    <property type="protein sequence ID" value="ENV43577.1"/>
    <property type="molecule type" value="Genomic_DNA"/>
</dbReference>
<dbReference type="InterPro" id="IPR039421">
    <property type="entry name" value="Type_1_exporter"/>
</dbReference>
<reference evidence="12 13" key="1">
    <citation type="submission" date="2013-02" db="EMBL/GenBank/DDBJ databases">
        <title>The Genome Sequence of Acinetobacter schindleri CIP 107287.</title>
        <authorList>
            <consortium name="The Broad Institute Genome Sequencing Platform"/>
            <consortium name="The Broad Institute Genome Sequencing Center for Infectious Disease"/>
            <person name="Cerqueira G."/>
            <person name="Feldgarden M."/>
            <person name="Courvalin P."/>
            <person name="Perichon B."/>
            <person name="Grillot-Courvalin C."/>
            <person name="Clermont D."/>
            <person name="Rocha E."/>
            <person name="Yoon E.-J."/>
            <person name="Nemec A."/>
            <person name="Walker B."/>
            <person name="Young S.K."/>
            <person name="Zeng Q."/>
            <person name="Gargeya S."/>
            <person name="Fitzgerald M."/>
            <person name="Haas B."/>
            <person name="Abouelleil A."/>
            <person name="Alvarado L."/>
            <person name="Arachchi H.M."/>
            <person name="Berlin A.M."/>
            <person name="Chapman S.B."/>
            <person name="Dewar J."/>
            <person name="Goldberg J."/>
            <person name="Griggs A."/>
            <person name="Gujja S."/>
            <person name="Hansen M."/>
            <person name="Howarth C."/>
            <person name="Imamovic A."/>
            <person name="Larimer J."/>
            <person name="McCowan C."/>
            <person name="Murphy C."/>
            <person name="Neiman D."/>
            <person name="Pearson M."/>
            <person name="Priest M."/>
            <person name="Roberts A."/>
            <person name="Saif S."/>
            <person name="Shea T."/>
            <person name="Sisk P."/>
            <person name="Sykes S."/>
            <person name="Wortman J."/>
            <person name="Nusbaum C."/>
            <person name="Birren B."/>
        </authorList>
    </citation>
    <scope>NUCLEOTIDE SEQUENCE [LARGE SCALE GENOMIC DNA]</scope>
    <source>
        <strain evidence="12 13">CIP 107287</strain>
    </source>
</reference>
<dbReference type="Pfam" id="PF00005">
    <property type="entry name" value="ABC_tran"/>
    <property type="match status" value="1"/>
</dbReference>
<evidence type="ECO:0000256" key="5">
    <source>
        <dbReference type="ARBA" id="ARBA00022840"/>
    </source>
</evidence>
<keyword evidence="2" id="KW-0997">Cell inner membrane</keyword>
<keyword evidence="7" id="KW-0445">Lipid transport</keyword>
<evidence type="ECO:0000256" key="2">
    <source>
        <dbReference type="ARBA" id="ARBA00022519"/>
    </source>
</evidence>
<keyword evidence="2" id="KW-1003">Cell membrane</keyword>
<evidence type="ECO:0008006" key="14">
    <source>
        <dbReference type="Google" id="ProtNLM"/>
    </source>
</evidence>
<dbReference type="PROSITE" id="PS00211">
    <property type="entry name" value="ABC_TRANSPORTER_1"/>
    <property type="match status" value="1"/>
</dbReference>
<evidence type="ECO:0000256" key="3">
    <source>
        <dbReference type="ARBA" id="ARBA00022692"/>
    </source>
</evidence>
<evidence type="ECO:0000256" key="4">
    <source>
        <dbReference type="ARBA" id="ARBA00022741"/>
    </source>
</evidence>
<keyword evidence="6 9" id="KW-1133">Transmembrane helix</keyword>
<proteinExistence type="predicted"/>
<evidence type="ECO:0000256" key="8">
    <source>
        <dbReference type="ARBA" id="ARBA00023136"/>
    </source>
</evidence>
<evidence type="ECO:0000313" key="12">
    <source>
        <dbReference type="EMBL" id="ENV43577.1"/>
    </source>
</evidence>
<dbReference type="Proteomes" id="UP000018440">
    <property type="component" value="Unassembled WGS sequence"/>
</dbReference>
<evidence type="ECO:0000313" key="13">
    <source>
        <dbReference type="Proteomes" id="UP000018440"/>
    </source>
</evidence>
<sequence length="614" mass="68978">MFRWLERLVDPYPTKNLNQPLPTSFFPFVWQAAYGVRRYLLILVLCTAGAASFEALLYAKIGDLVNWLSQSQPDTFLEQHAANLTLLTVVLLANIFFASAQSLIKHQILYSNFPMRLRWRFHNLLLKQSLDFFHNDFAGRLSAKVMQTSLAIREFWVILGDMLAYVVIYFITINIVLGSISAYLIIPLMVWLLLFICAASYFIPRLSKISHEQADARAVMTGRVTDAYTNIQTVKLFAHAGRESQYAKASMQEFMVTVYKQMRLGAQYEISILLLSLVLYGGVLGTAIWLWMEGQAQLGIIAATTAMVLKLNSIAEFLMWQTSQLFENVGTIQDGMGTLGKSISIQDKPDAKELELRQGEIKFDNVCFAYNDKNVIDGLNLTIRPGEKIGVVGRSGAGKSTLIQLLLNFYRIDQGRILIDGQNIEDVTQDSLRKNIAMVTQDTSLLHRSVAENIKYGRPNATDEEMFEAVRKAEAEEFIPQLSDMRGKRGYEAYVGERGVKLSGGQRQRIAIARVFLKDAPILILDEATSALDSEVEAAIQSSLDELMKGKTVIAIAHRLSTIAQMDRLIVLDQGKIVEQGTHDELVALNGIYAHLWQRQTGGFLIEHDTKEQG</sequence>
<evidence type="ECO:0000259" key="10">
    <source>
        <dbReference type="PROSITE" id="PS50893"/>
    </source>
</evidence>
<dbReference type="GO" id="GO:0006869">
    <property type="term" value="P:lipid transport"/>
    <property type="evidence" value="ECO:0007669"/>
    <property type="project" value="UniProtKB-KW"/>
</dbReference>
<keyword evidence="7" id="KW-0813">Transport</keyword>
<keyword evidence="3 9" id="KW-0812">Transmembrane</keyword>
<evidence type="ECO:0000256" key="6">
    <source>
        <dbReference type="ARBA" id="ARBA00022989"/>
    </source>
</evidence>
<keyword evidence="5" id="KW-0067">ATP-binding</keyword>
<dbReference type="GO" id="GO:0015421">
    <property type="term" value="F:ABC-type oligopeptide transporter activity"/>
    <property type="evidence" value="ECO:0007669"/>
    <property type="project" value="TreeGrafter"/>
</dbReference>
<dbReference type="GO" id="GO:0005524">
    <property type="term" value="F:ATP binding"/>
    <property type="evidence" value="ECO:0007669"/>
    <property type="project" value="UniProtKB-KW"/>
</dbReference>
<evidence type="ECO:0000256" key="7">
    <source>
        <dbReference type="ARBA" id="ARBA00023055"/>
    </source>
</evidence>
<dbReference type="FunFam" id="1.20.1560.10:FF:000070">
    <property type="entry name" value="Multidrug ABC transporter ATP-binding protein"/>
    <property type="match status" value="1"/>
</dbReference>
<feature type="domain" description="ABC transporter" evidence="10">
    <location>
        <begin position="361"/>
        <end position="599"/>
    </location>
</feature>
<gene>
    <name evidence="12" type="ORF">F955_02661</name>
</gene>
<dbReference type="RefSeq" id="WP_004895012.1">
    <property type="nucleotide sequence ID" value="NZ_KB849576.1"/>
</dbReference>
<feature type="domain" description="ABC transmembrane type-1" evidence="11">
    <location>
        <begin position="41"/>
        <end position="334"/>
    </location>
</feature>
<keyword evidence="8 9" id="KW-0472">Membrane</keyword>
<accession>N8Z3E1</accession>
<dbReference type="InterPro" id="IPR036640">
    <property type="entry name" value="ABC1_TM_sf"/>
</dbReference>
<dbReference type="FunFam" id="3.40.50.300:FF:000218">
    <property type="entry name" value="Multidrug ABC transporter ATP-binding protein"/>
    <property type="match status" value="1"/>
</dbReference>
<dbReference type="Pfam" id="PF00664">
    <property type="entry name" value="ABC_membrane"/>
    <property type="match status" value="1"/>
</dbReference>
<dbReference type="Gene3D" id="1.20.1560.10">
    <property type="entry name" value="ABC transporter type 1, transmembrane domain"/>
    <property type="match status" value="1"/>
</dbReference>
<comment type="subcellular location">
    <subcellularLocation>
        <location evidence="1">Cell membrane</location>
        <topology evidence="1">Multi-pass membrane protein</topology>
    </subcellularLocation>
</comment>
<dbReference type="InterPro" id="IPR017871">
    <property type="entry name" value="ABC_transporter-like_CS"/>
</dbReference>
<feature type="transmembrane region" description="Helical" evidence="9">
    <location>
        <begin position="81"/>
        <end position="100"/>
    </location>
</feature>
<feature type="transmembrane region" description="Helical" evidence="9">
    <location>
        <begin position="39"/>
        <end position="61"/>
    </location>
</feature>
<dbReference type="HOGENOM" id="CLU_000604_84_5_6"/>
<keyword evidence="4" id="KW-0547">Nucleotide-binding</keyword>
<evidence type="ECO:0000256" key="9">
    <source>
        <dbReference type="SAM" id="Phobius"/>
    </source>
</evidence>
<dbReference type="PANTHER" id="PTHR43394">
    <property type="entry name" value="ATP-DEPENDENT PERMEASE MDL1, MITOCHONDRIAL"/>
    <property type="match status" value="1"/>
</dbReference>
<feature type="transmembrane region" description="Helical" evidence="9">
    <location>
        <begin position="183"/>
        <end position="203"/>
    </location>
</feature>
<evidence type="ECO:0000259" key="11">
    <source>
        <dbReference type="PROSITE" id="PS50929"/>
    </source>
</evidence>
<dbReference type="InterPro" id="IPR011527">
    <property type="entry name" value="ABC1_TM_dom"/>
</dbReference>
<dbReference type="PANTHER" id="PTHR43394:SF1">
    <property type="entry name" value="ATP-BINDING CASSETTE SUB-FAMILY B MEMBER 10, MITOCHONDRIAL"/>
    <property type="match status" value="1"/>
</dbReference>
<evidence type="ECO:0000256" key="1">
    <source>
        <dbReference type="ARBA" id="ARBA00004651"/>
    </source>
</evidence>
<dbReference type="InterPro" id="IPR003439">
    <property type="entry name" value="ABC_transporter-like_ATP-bd"/>
</dbReference>
<dbReference type="GO" id="GO:0005886">
    <property type="term" value="C:plasma membrane"/>
    <property type="evidence" value="ECO:0007669"/>
    <property type="project" value="UniProtKB-SubCell"/>
</dbReference>
<feature type="transmembrane region" description="Helical" evidence="9">
    <location>
        <begin position="270"/>
        <end position="292"/>
    </location>
</feature>
<dbReference type="PROSITE" id="PS50929">
    <property type="entry name" value="ABC_TM1F"/>
    <property type="match status" value="1"/>
</dbReference>
<dbReference type="AlphaFoldDB" id="N8Z3E1"/>
<dbReference type="GO" id="GO:0016887">
    <property type="term" value="F:ATP hydrolysis activity"/>
    <property type="evidence" value="ECO:0007669"/>
    <property type="project" value="InterPro"/>
</dbReference>
<dbReference type="Gene3D" id="3.40.50.300">
    <property type="entry name" value="P-loop containing nucleotide triphosphate hydrolases"/>
    <property type="match status" value="1"/>
</dbReference>
<dbReference type="SMART" id="SM00382">
    <property type="entry name" value="AAA"/>
    <property type="match status" value="1"/>
</dbReference>
<dbReference type="PROSITE" id="PS50893">
    <property type="entry name" value="ABC_TRANSPORTER_2"/>
    <property type="match status" value="1"/>
</dbReference>
<name>N8Z3E1_9GAMM</name>
<feature type="transmembrane region" description="Helical" evidence="9">
    <location>
        <begin position="155"/>
        <end position="177"/>
    </location>
</feature>
<organism evidence="12 13">
    <name type="scientific">Acinetobacter schindleri CIP 107287</name>
    <dbReference type="NCBI Taxonomy" id="1217988"/>
    <lineage>
        <taxon>Bacteria</taxon>
        <taxon>Pseudomonadati</taxon>
        <taxon>Pseudomonadota</taxon>
        <taxon>Gammaproteobacteria</taxon>
        <taxon>Moraxellales</taxon>
        <taxon>Moraxellaceae</taxon>
        <taxon>Acinetobacter</taxon>
    </lineage>
</organism>